<feature type="domain" description="Dienelactone hydrolase" evidence="1">
    <location>
        <begin position="15"/>
        <end position="219"/>
    </location>
</feature>
<dbReference type="InterPro" id="IPR051049">
    <property type="entry name" value="Dienelactone_hydrolase-like"/>
</dbReference>
<dbReference type="Pfam" id="PF01738">
    <property type="entry name" value="DLH"/>
    <property type="match status" value="1"/>
</dbReference>
<dbReference type="PANTHER" id="PTHR46623">
    <property type="entry name" value="CARBOXYMETHYLENEBUTENOLIDASE-RELATED"/>
    <property type="match status" value="1"/>
</dbReference>
<dbReference type="PANTHER" id="PTHR46623:SF6">
    <property type="entry name" value="ALPHA_BETA-HYDROLASES SUPERFAMILY PROTEIN"/>
    <property type="match status" value="1"/>
</dbReference>
<organism evidence="2 3">
    <name type="scientific">Solilutibacter oculi</name>
    <dbReference type="NCBI Taxonomy" id="2698682"/>
    <lineage>
        <taxon>Bacteria</taxon>
        <taxon>Pseudomonadati</taxon>
        <taxon>Pseudomonadota</taxon>
        <taxon>Gammaproteobacteria</taxon>
        <taxon>Lysobacterales</taxon>
        <taxon>Lysobacteraceae</taxon>
        <taxon>Solilutibacter</taxon>
    </lineage>
</organism>
<dbReference type="InterPro" id="IPR002925">
    <property type="entry name" value="Dienelactn_hydro"/>
</dbReference>
<dbReference type="InterPro" id="IPR029058">
    <property type="entry name" value="AB_hydrolase_fold"/>
</dbReference>
<gene>
    <name evidence="2" type="ORF">DCD74_03260</name>
</gene>
<dbReference type="RefSeq" id="WP_112926051.1">
    <property type="nucleotide sequence ID" value="NZ_CP029556.1"/>
</dbReference>
<keyword evidence="3" id="KW-1185">Reference proteome</keyword>
<evidence type="ECO:0000313" key="2">
    <source>
        <dbReference type="EMBL" id="AXA83836.1"/>
    </source>
</evidence>
<dbReference type="SUPFAM" id="SSF53474">
    <property type="entry name" value="alpha/beta-Hydrolases"/>
    <property type="match status" value="1"/>
</dbReference>
<dbReference type="Gene3D" id="3.40.50.1820">
    <property type="entry name" value="alpha/beta hydrolase"/>
    <property type="match status" value="1"/>
</dbReference>
<dbReference type="EMBL" id="CP029556">
    <property type="protein sequence ID" value="AXA83836.1"/>
    <property type="molecule type" value="Genomic_DNA"/>
</dbReference>
<dbReference type="KEGG" id="lue:DCD74_03260"/>
<evidence type="ECO:0000259" key="1">
    <source>
        <dbReference type="Pfam" id="PF01738"/>
    </source>
</evidence>
<sequence>MGDWITLDTPHGPVQAWQAVPEGAARGAVIVVQEIFGANAHIREVAERIAQAGYVALAPAMFDPVEPGVELGYDRGGTARGKSLAAQLGFDAAIALIDSADRHLRDMGHEVGIVGFCWGGSVAYLANTRLGLPAVSYYGARTVPFLAEPLRAPMMFHFGEDDESIPPEDIQQHRVAKPEADIHVYAGAGHAFNRDVSPRHFAPGAAALAWTRTLDFLAANLHG</sequence>
<reference evidence="3" key="1">
    <citation type="submission" date="2018-05" db="EMBL/GenBank/DDBJ databases">
        <title>Luteimonas pekinense sp. nov., isolated from human Meibomian gland secretions, Beijing, China.</title>
        <authorList>
            <person name="Wen T."/>
            <person name="Bai H."/>
            <person name="Lv H."/>
        </authorList>
    </citation>
    <scope>NUCLEOTIDE SEQUENCE [LARGE SCALE GENOMIC DNA]</scope>
    <source>
        <strain evidence="3">83-4</strain>
    </source>
</reference>
<dbReference type="OrthoDB" id="9787933at2"/>
<dbReference type="Proteomes" id="UP000251842">
    <property type="component" value="Chromosome"/>
</dbReference>
<protein>
    <submittedName>
        <fullName evidence="2">Carboxymethylenebutenolidase</fullName>
    </submittedName>
</protein>
<dbReference type="GO" id="GO:0016787">
    <property type="term" value="F:hydrolase activity"/>
    <property type="evidence" value="ECO:0007669"/>
    <property type="project" value="InterPro"/>
</dbReference>
<proteinExistence type="predicted"/>
<dbReference type="AlphaFoldDB" id="A0A344J476"/>
<accession>A0A344J476</accession>
<evidence type="ECO:0000313" key="3">
    <source>
        <dbReference type="Proteomes" id="UP000251842"/>
    </source>
</evidence>
<name>A0A344J476_9GAMM</name>